<reference evidence="4" key="2">
    <citation type="submission" date="2015-02" db="UniProtKB">
        <authorList>
            <consortium name="EnsemblMetazoa"/>
        </authorList>
    </citation>
    <scope>IDENTIFICATION</scope>
</reference>
<dbReference type="OMA" id="QSDMNRH"/>
<protein>
    <recommendedName>
        <fullName evidence="6">EF-hand domain-containing protein</fullName>
    </recommendedName>
</protein>
<keyword evidence="1" id="KW-0175">Coiled coil</keyword>
<keyword evidence="3" id="KW-0472">Membrane</keyword>
<feature type="region of interest" description="Disordered" evidence="2">
    <location>
        <begin position="432"/>
        <end position="472"/>
    </location>
</feature>
<feature type="transmembrane region" description="Helical" evidence="3">
    <location>
        <begin position="64"/>
        <end position="92"/>
    </location>
</feature>
<feature type="compositionally biased region" description="Polar residues" evidence="2">
    <location>
        <begin position="21"/>
        <end position="34"/>
    </location>
</feature>
<keyword evidence="5" id="KW-1185">Reference proteome</keyword>
<evidence type="ECO:0000256" key="3">
    <source>
        <dbReference type="SAM" id="Phobius"/>
    </source>
</evidence>
<dbReference type="InterPro" id="IPR042352">
    <property type="entry name" value="EFCAB14"/>
</dbReference>
<dbReference type="EnsemblMetazoa" id="SMAR003517-RA">
    <property type="protein sequence ID" value="SMAR003517-PA"/>
    <property type="gene ID" value="SMAR003517"/>
</dbReference>
<dbReference type="eggNOG" id="ENOG502RXS9">
    <property type="taxonomic scope" value="Eukaryota"/>
</dbReference>
<proteinExistence type="predicted"/>
<feature type="region of interest" description="Disordered" evidence="2">
    <location>
        <begin position="18"/>
        <end position="40"/>
    </location>
</feature>
<dbReference type="PANTHER" id="PTHR15717">
    <property type="entry name" value="PROTEIN KIAA0494"/>
    <property type="match status" value="1"/>
</dbReference>
<dbReference type="PANTHER" id="PTHR15717:SF2">
    <property type="entry name" value="EF-HAND CALCIUM-BINDING DOMAIN-CONTAINING PROTEIN 14"/>
    <property type="match status" value="1"/>
</dbReference>
<sequence length="472" mass="53027">MKKRKELDALVSNGKCRGQKKTVSSGANCPSSQELLDGSDTSDTEELSIFRARKSLNGRKASRFYVACMPLCMLTLVTASVVGSAMLIWMHLGLKQEVDMLRNYFRKVESGTRKTPEEFHQIHSRLNFVEGNSTLNKESLMKMGETISALNKDIESLRKTTDNLSKSIAAAPQIETLPQTVQSLQQSVASIGSKITDLDTVVKEMKEQTSSISKNVQTKMDGMQKKVEILSNLSQAATSQPSVQSFTGDELEHLEGLVDDLNKTLYFKFQSASESLHHNHMVIHTLKNKSEVVDERLDVLERKIVEEIPAQINEIVPVKINETIDSLMSTKWNETYFKNMSVKDVLEQLDKYQELLTKNFNQSDKNGNRSIEEYAVIDHMRQQQQNISTQVEKLWQYVYQLRTEQTLTASQLKNISSTIQDIRQALNTSDATSYANTKDPKLSSTTPTYTAVTDSSQAPSKTSDKSLSTISL</sequence>
<dbReference type="EMBL" id="JH431327">
    <property type="status" value="NOT_ANNOTATED_CDS"/>
    <property type="molecule type" value="Genomic_DNA"/>
</dbReference>
<accession>T1IR35</accession>
<keyword evidence="3" id="KW-1133">Transmembrane helix</keyword>
<feature type="coiled-coil region" evidence="1">
    <location>
        <begin position="140"/>
        <end position="167"/>
    </location>
</feature>
<keyword evidence="3" id="KW-0812">Transmembrane</keyword>
<name>T1IR35_STRMM</name>
<evidence type="ECO:0000256" key="2">
    <source>
        <dbReference type="SAM" id="MobiDB-lite"/>
    </source>
</evidence>
<evidence type="ECO:0000313" key="5">
    <source>
        <dbReference type="Proteomes" id="UP000014500"/>
    </source>
</evidence>
<evidence type="ECO:0000256" key="1">
    <source>
        <dbReference type="SAM" id="Coils"/>
    </source>
</evidence>
<evidence type="ECO:0000313" key="4">
    <source>
        <dbReference type="EnsemblMetazoa" id="SMAR003517-PA"/>
    </source>
</evidence>
<evidence type="ECO:0008006" key="6">
    <source>
        <dbReference type="Google" id="ProtNLM"/>
    </source>
</evidence>
<organism evidence="4 5">
    <name type="scientific">Strigamia maritima</name>
    <name type="common">European centipede</name>
    <name type="synonym">Geophilus maritimus</name>
    <dbReference type="NCBI Taxonomy" id="126957"/>
    <lineage>
        <taxon>Eukaryota</taxon>
        <taxon>Metazoa</taxon>
        <taxon>Ecdysozoa</taxon>
        <taxon>Arthropoda</taxon>
        <taxon>Myriapoda</taxon>
        <taxon>Chilopoda</taxon>
        <taxon>Pleurostigmophora</taxon>
        <taxon>Geophilomorpha</taxon>
        <taxon>Linotaeniidae</taxon>
        <taxon>Strigamia</taxon>
    </lineage>
</organism>
<dbReference type="Gene3D" id="1.10.287.1490">
    <property type="match status" value="1"/>
</dbReference>
<dbReference type="AlphaFoldDB" id="T1IR35"/>
<reference evidence="5" key="1">
    <citation type="submission" date="2011-05" db="EMBL/GenBank/DDBJ databases">
        <authorList>
            <person name="Richards S.R."/>
            <person name="Qu J."/>
            <person name="Jiang H."/>
            <person name="Jhangiani S.N."/>
            <person name="Agravi P."/>
            <person name="Goodspeed R."/>
            <person name="Gross S."/>
            <person name="Mandapat C."/>
            <person name="Jackson L."/>
            <person name="Mathew T."/>
            <person name="Pu L."/>
            <person name="Thornton R."/>
            <person name="Saada N."/>
            <person name="Wilczek-Boney K.B."/>
            <person name="Lee S."/>
            <person name="Kovar C."/>
            <person name="Wu Y."/>
            <person name="Scherer S.E."/>
            <person name="Worley K.C."/>
            <person name="Muzny D.M."/>
            <person name="Gibbs R."/>
        </authorList>
    </citation>
    <scope>NUCLEOTIDE SEQUENCE</scope>
    <source>
        <strain evidence="5">Brora</strain>
    </source>
</reference>
<dbReference type="HOGENOM" id="CLU_579132_0_0_1"/>
<dbReference type="Proteomes" id="UP000014500">
    <property type="component" value="Unassembled WGS sequence"/>
</dbReference>